<organism evidence="2 3">
    <name type="scientific">Mycetomoellerius zeteki</name>
    <dbReference type="NCBI Taxonomy" id="64791"/>
    <lineage>
        <taxon>Eukaryota</taxon>
        <taxon>Metazoa</taxon>
        <taxon>Ecdysozoa</taxon>
        <taxon>Arthropoda</taxon>
        <taxon>Hexapoda</taxon>
        <taxon>Insecta</taxon>
        <taxon>Pterygota</taxon>
        <taxon>Neoptera</taxon>
        <taxon>Endopterygota</taxon>
        <taxon>Hymenoptera</taxon>
        <taxon>Apocrita</taxon>
        <taxon>Aculeata</taxon>
        <taxon>Formicoidea</taxon>
        <taxon>Formicidae</taxon>
        <taxon>Myrmicinae</taxon>
        <taxon>Mycetomoellerius</taxon>
    </lineage>
</organism>
<protein>
    <submittedName>
        <fullName evidence="2">Uncharacterized protein</fullName>
    </submittedName>
</protein>
<proteinExistence type="predicted"/>
<accession>A0A151XAN3</accession>
<dbReference type="EMBL" id="KQ982335">
    <property type="protein sequence ID" value="KYQ57417.1"/>
    <property type="molecule type" value="Genomic_DNA"/>
</dbReference>
<keyword evidence="3" id="KW-1185">Reference proteome</keyword>
<gene>
    <name evidence="2" type="ORF">ALC60_03378</name>
</gene>
<dbReference type="AlphaFoldDB" id="A0A151XAN3"/>
<evidence type="ECO:0000313" key="2">
    <source>
        <dbReference type="EMBL" id="KYQ57417.1"/>
    </source>
</evidence>
<evidence type="ECO:0000313" key="3">
    <source>
        <dbReference type="Proteomes" id="UP000075809"/>
    </source>
</evidence>
<reference evidence="2 3" key="1">
    <citation type="submission" date="2015-09" db="EMBL/GenBank/DDBJ databases">
        <title>Trachymyrmex zeteki WGS genome.</title>
        <authorList>
            <person name="Nygaard S."/>
            <person name="Hu H."/>
            <person name="Boomsma J."/>
            <person name="Zhang G."/>
        </authorList>
    </citation>
    <scope>NUCLEOTIDE SEQUENCE [LARGE SCALE GENOMIC DNA]</scope>
    <source>
        <strain evidence="2">Tzet28-1</strain>
        <tissue evidence="2">Whole body</tissue>
    </source>
</reference>
<sequence>MNDHEQSLLSKSNQSSNHHSGLIYLDRVRSRVYLPLEADIRTIEEPEVNIHDKRLEINDPLKRS</sequence>
<feature type="region of interest" description="Disordered" evidence="1">
    <location>
        <begin position="1"/>
        <end position="21"/>
    </location>
</feature>
<name>A0A151XAN3_9HYME</name>
<feature type="compositionally biased region" description="Low complexity" evidence="1">
    <location>
        <begin position="7"/>
        <end position="20"/>
    </location>
</feature>
<dbReference type="Proteomes" id="UP000075809">
    <property type="component" value="Unassembled WGS sequence"/>
</dbReference>
<evidence type="ECO:0000256" key="1">
    <source>
        <dbReference type="SAM" id="MobiDB-lite"/>
    </source>
</evidence>